<feature type="region of interest" description="Disordered" evidence="1">
    <location>
        <begin position="1"/>
        <end position="49"/>
    </location>
</feature>
<comment type="caution">
    <text evidence="2">The sequence shown here is derived from an EMBL/GenBank/DDBJ whole genome shotgun (WGS) entry which is preliminary data.</text>
</comment>
<feature type="compositionally biased region" description="Polar residues" evidence="1">
    <location>
        <begin position="1"/>
        <end position="24"/>
    </location>
</feature>
<name>A0A2B7XNR5_9EURO</name>
<keyword evidence="3" id="KW-1185">Reference proteome</keyword>
<dbReference type="EMBL" id="PDNB01000082">
    <property type="protein sequence ID" value="PGH10806.1"/>
    <property type="molecule type" value="Genomic_DNA"/>
</dbReference>
<dbReference type="Proteomes" id="UP000223968">
    <property type="component" value="Unassembled WGS sequence"/>
</dbReference>
<gene>
    <name evidence="2" type="ORF">AJ79_05279</name>
</gene>
<evidence type="ECO:0000256" key="1">
    <source>
        <dbReference type="SAM" id="MobiDB-lite"/>
    </source>
</evidence>
<sequence length="152" mass="17181">MATSRQTSYTNTPYHGTQASSTSHPRAPHRGHRFNPRSQQPYTHDYNPQIALELELELERLGASYGQTNNASSQEGEGYGQVQEGWNYTELIRGNGDMQYIIPPSRGVNRDGREEATYGYDARSTWSKEVLRDNSSSGSSKHKSNNKKISRR</sequence>
<protein>
    <submittedName>
        <fullName evidence="2">Uncharacterized protein</fullName>
    </submittedName>
</protein>
<feature type="region of interest" description="Disordered" evidence="1">
    <location>
        <begin position="119"/>
        <end position="152"/>
    </location>
</feature>
<dbReference type="AlphaFoldDB" id="A0A2B7XNR5"/>
<evidence type="ECO:0000313" key="2">
    <source>
        <dbReference type="EMBL" id="PGH10806.1"/>
    </source>
</evidence>
<reference evidence="2 3" key="1">
    <citation type="submission" date="2017-10" db="EMBL/GenBank/DDBJ databases">
        <title>Comparative genomics in systemic dimorphic fungi from Ajellomycetaceae.</title>
        <authorList>
            <person name="Munoz J.F."/>
            <person name="Mcewen J.G."/>
            <person name="Clay O.K."/>
            <person name="Cuomo C.A."/>
        </authorList>
    </citation>
    <scope>NUCLEOTIDE SEQUENCE [LARGE SCALE GENOMIC DNA]</scope>
    <source>
        <strain evidence="2 3">UAMH5409</strain>
    </source>
</reference>
<feature type="compositionally biased region" description="Basic residues" evidence="1">
    <location>
        <begin position="26"/>
        <end position="35"/>
    </location>
</feature>
<feature type="compositionally biased region" description="Basic residues" evidence="1">
    <location>
        <begin position="140"/>
        <end position="152"/>
    </location>
</feature>
<organism evidence="2 3">
    <name type="scientific">Helicocarpus griseus UAMH5409</name>
    <dbReference type="NCBI Taxonomy" id="1447875"/>
    <lineage>
        <taxon>Eukaryota</taxon>
        <taxon>Fungi</taxon>
        <taxon>Dikarya</taxon>
        <taxon>Ascomycota</taxon>
        <taxon>Pezizomycotina</taxon>
        <taxon>Eurotiomycetes</taxon>
        <taxon>Eurotiomycetidae</taxon>
        <taxon>Onygenales</taxon>
        <taxon>Ajellomycetaceae</taxon>
        <taxon>Helicocarpus</taxon>
    </lineage>
</organism>
<proteinExistence type="predicted"/>
<accession>A0A2B7XNR5</accession>
<evidence type="ECO:0000313" key="3">
    <source>
        <dbReference type="Proteomes" id="UP000223968"/>
    </source>
</evidence>